<comment type="pathway">
    <text evidence="1 9 11">Cofactor biosynthesis; thiamine diphosphate biosynthesis; thiamine phosphate from 4-amino-2-methyl-5-diphosphomethylpyrimidine and 4-methyl-5-(2-phosphoethyl)-thiazole: step 1/1.</text>
</comment>
<dbReference type="UniPathway" id="UPA00060">
    <property type="reaction ID" value="UER00141"/>
</dbReference>
<comment type="catalytic activity">
    <reaction evidence="8 9 10">
        <text>2-[(2R,5Z)-2-carboxy-4-methylthiazol-5(2H)-ylidene]ethyl phosphate + 4-amino-2-methyl-5-(diphosphooxymethyl)pyrimidine + 2 H(+) = thiamine phosphate + CO2 + diphosphate</text>
        <dbReference type="Rhea" id="RHEA:47844"/>
        <dbReference type="ChEBI" id="CHEBI:15378"/>
        <dbReference type="ChEBI" id="CHEBI:16526"/>
        <dbReference type="ChEBI" id="CHEBI:33019"/>
        <dbReference type="ChEBI" id="CHEBI:37575"/>
        <dbReference type="ChEBI" id="CHEBI:57841"/>
        <dbReference type="ChEBI" id="CHEBI:62899"/>
        <dbReference type="EC" id="2.5.1.3"/>
    </reaction>
</comment>
<feature type="binding site" evidence="9">
    <location>
        <begin position="185"/>
        <end position="186"/>
    </location>
    <ligand>
        <name>2-[(2R,5Z)-2-carboxy-4-methylthiazol-5(2H)-ylidene]ethyl phosphate</name>
        <dbReference type="ChEBI" id="CHEBI:62899"/>
    </ligand>
</feature>
<evidence type="ECO:0000256" key="9">
    <source>
        <dbReference type="HAMAP-Rule" id="MF_00097"/>
    </source>
</evidence>
<feature type="domain" description="Thiamine phosphate synthase/TenI" evidence="12">
    <location>
        <begin position="7"/>
        <end position="188"/>
    </location>
</feature>
<evidence type="ECO:0000256" key="1">
    <source>
        <dbReference type="ARBA" id="ARBA00005165"/>
    </source>
</evidence>
<dbReference type="Pfam" id="PF02581">
    <property type="entry name" value="TMP-TENI"/>
    <property type="match status" value="1"/>
</dbReference>
<dbReference type="EMBL" id="CP046457">
    <property type="protein sequence ID" value="QGT98682.1"/>
    <property type="molecule type" value="Genomic_DNA"/>
</dbReference>
<accession>A0A6I6DCS2</accession>
<dbReference type="NCBIfam" id="TIGR00693">
    <property type="entry name" value="thiE"/>
    <property type="match status" value="1"/>
</dbReference>
<dbReference type="CDD" id="cd00564">
    <property type="entry name" value="TMP_TenI"/>
    <property type="match status" value="1"/>
</dbReference>
<feature type="binding site" evidence="9">
    <location>
        <position position="69"/>
    </location>
    <ligand>
        <name>4-amino-2-methyl-5-(diphosphooxymethyl)pyrimidine</name>
        <dbReference type="ChEBI" id="CHEBI:57841"/>
    </ligand>
</feature>
<reference evidence="14" key="1">
    <citation type="journal article" date="2019" name="Microbiology">
        <title>Complete Genome Sequence of an Uncultured Bacterium of the Candidate Phylum Bipolaricaulota.</title>
        <authorList>
            <person name="Kadnikov V.V."/>
            <person name="Mardanov A.V."/>
            <person name="Beletsky A.V."/>
            <person name="Frank Y.A."/>
            <person name="Karnachuk O.V."/>
            <person name="Ravin N.V."/>
        </authorList>
    </citation>
    <scope>NUCLEOTIDE SEQUENCE [LARGE SCALE GENOMIC DNA]</scope>
</reference>
<dbReference type="InterPro" id="IPR034291">
    <property type="entry name" value="TMP_synthase"/>
</dbReference>
<feature type="binding site" evidence="9">
    <location>
        <position position="89"/>
    </location>
    <ligand>
        <name>Mg(2+)</name>
        <dbReference type="ChEBI" id="CHEBI:18420"/>
    </ligand>
</feature>
<dbReference type="GO" id="GO:0009228">
    <property type="term" value="P:thiamine biosynthetic process"/>
    <property type="evidence" value="ECO:0007669"/>
    <property type="project" value="UniProtKB-KW"/>
</dbReference>
<evidence type="ECO:0000256" key="8">
    <source>
        <dbReference type="ARBA" id="ARBA00047883"/>
    </source>
</evidence>
<feature type="binding site" evidence="9">
    <location>
        <position position="70"/>
    </location>
    <ligand>
        <name>Mg(2+)</name>
        <dbReference type="ChEBI" id="CHEBI:18420"/>
    </ligand>
</feature>
<evidence type="ECO:0000259" key="12">
    <source>
        <dbReference type="Pfam" id="PF02581"/>
    </source>
</evidence>
<evidence type="ECO:0000313" key="14">
    <source>
        <dbReference type="Proteomes" id="UP000426444"/>
    </source>
</evidence>
<keyword evidence="5 9" id="KW-0784">Thiamine biosynthesis</keyword>
<dbReference type="SUPFAM" id="SSF51391">
    <property type="entry name" value="Thiamin phosphate synthase"/>
    <property type="match status" value="1"/>
</dbReference>
<dbReference type="Proteomes" id="UP000426444">
    <property type="component" value="Chromosome"/>
</dbReference>
<protein>
    <recommendedName>
        <fullName evidence="9">Thiamine-phosphate synthase</fullName>
        <shortName evidence="9">TP synthase</shortName>
        <shortName evidence="9">TPS</shortName>
        <ecNumber evidence="9">2.5.1.3</ecNumber>
    </recommendedName>
    <alternativeName>
        <fullName evidence="9">Thiamine-phosphate pyrophosphorylase</fullName>
        <shortName evidence="9">TMP pyrophosphorylase</shortName>
        <shortName evidence="9">TMP-PPase</shortName>
    </alternativeName>
</protein>
<evidence type="ECO:0000256" key="2">
    <source>
        <dbReference type="ARBA" id="ARBA00022679"/>
    </source>
</evidence>
<dbReference type="OrthoDB" id="9812206at2"/>
<dbReference type="AlphaFoldDB" id="A0A6I6DCS2"/>
<gene>
    <name evidence="9" type="primary">thiE</name>
    <name evidence="13" type="ORF">SYNTR_0089</name>
</gene>
<dbReference type="Gene3D" id="3.20.20.70">
    <property type="entry name" value="Aldolase class I"/>
    <property type="match status" value="1"/>
</dbReference>
<comment type="catalytic activity">
    <reaction evidence="7 9 10">
        <text>2-(2-carboxy-4-methylthiazol-5-yl)ethyl phosphate + 4-amino-2-methyl-5-(diphosphooxymethyl)pyrimidine + 2 H(+) = thiamine phosphate + CO2 + diphosphate</text>
        <dbReference type="Rhea" id="RHEA:47848"/>
        <dbReference type="ChEBI" id="CHEBI:15378"/>
        <dbReference type="ChEBI" id="CHEBI:16526"/>
        <dbReference type="ChEBI" id="CHEBI:33019"/>
        <dbReference type="ChEBI" id="CHEBI:37575"/>
        <dbReference type="ChEBI" id="CHEBI:57841"/>
        <dbReference type="ChEBI" id="CHEBI:62890"/>
        <dbReference type="EC" id="2.5.1.3"/>
    </reaction>
</comment>
<dbReference type="GO" id="GO:0005737">
    <property type="term" value="C:cytoplasm"/>
    <property type="evidence" value="ECO:0007669"/>
    <property type="project" value="TreeGrafter"/>
</dbReference>
<dbReference type="FunFam" id="3.20.20.70:FF:000096">
    <property type="entry name" value="Thiamine-phosphate synthase"/>
    <property type="match status" value="1"/>
</dbReference>
<organism evidence="13 14">
    <name type="scientific">Candidatus Syntrophocurvum alkaliphilum</name>
    <dbReference type="NCBI Taxonomy" id="2293317"/>
    <lineage>
        <taxon>Bacteria</taxon>
        <taxon>Bacillati</taxon>
        <taxon>Bacillota</taxon>
        <taxon>Clostridia</taxon>
        <taxon>Eubacteriales</taxon>
        <taxon>Syntrophomonadaceae</taxon>
        <taxon>Candidatus Syntrophocurvum</taxon>
    </lineage>
</organism>
<dbReference type="InterPro" id="IPR013785">
    <property type="entry name" value="Aldolase_TIM"/>
</dbReference>
<comment type="function">
    <text evidence="9">Condenses 4-methyl-5-(beta-hydroxyethyl)thiazole monophosphate (THZ-P) and 2-methyl-4-amino-5-hydroxymethyl pyrimidine pyrophosphate (HMP-PP) to form thiamine monophosphate (TMP).</text>
</comment>
<feature type="binding site" evidence="9">
    <location>
        <begin position="134"/>
        <end position="136"/>
    </location>
    <ligand>
        <name>2-[(2R,5Z)-2-carboxy-4-methylthiazol-5(2H)-ylidene]ethyl phosphate</name>
        <dbReference type="ChEBI" id="CHEBI:62899"/>
    </ligand>
</feature>
<evidence type="ECO:0000256" key="11">
    <source>
        <dbReference type="RuleBase" id="RU004253"/>
    </source>
</evidence>
<comment type="similarity">
    <text evidence="9 10">Belongs to the thiamine-phosphate synthase family.</text>
</comment>
<dbReference type="PANTHER" id="PTHR20857:SF23">
    <property type="entry name" value="THIAMINE BIOSYNTHETIC BIFUNCTIONAL ENZYME"/>
    <property type="match status" value="1"/>
</dbReference>
<comment type="catalytic activity">
    <reaction evidence="6 9 10">
        <text>4-methyl-5-(2-phosphooxyethyl)-thiazole + 4-amino-2-methyl-5-(diphosphooxymethyl)pyrimidine + H(+) = thiamine phosphate + diphosphate</text>
        <dbReference type="Rhea" id="RHEA:22328"/>
        <dbReference type="ChEBI" id="CHEBI:15378"/>
        <dbReference type="ChEBI" id="CHEBI:33019"/>
        <dbReference type="ChEBI" id="CHEBI:37575"/>
        <dbReference type="ChEBI" id="CHEBI:57841"/>
        <dbReference type="ChEBI" id="CHEBI:58296"/>
        <dbReference type="EC" id="2.5.1.3"/>
    </reaction>
</comment>
<evidence type="ECO:0000313" key="13">
    <source>
        <dbReference type="EMBL" id="QGT98682.1"/>
    </source>
</evidence>
<dbReference type="RefSeq" id="WP_156202652.1">
    <property type="nucleotide sequence ID" value="NZ_CP046457.1"/>
</dbReference>
<dbReference type="InterPro" id="IPR036206">
    <property type="entry name" value="ThiamineP_synth_sf"/>
</dbReference>
<evidence type="ECO:0000256" key="4">
    <source>
        <dbReference type="ARBA" id="ARBA00022842"/>
    </source>
</evidence>
<keyword evidence="3 9" id="KW-0479">Metal-binding</keyword>
<dbReference type="InterPro" id="IPR022998">
    <property type="entry name" value="ThiamineP_synth_TenI"/>
</dbReference>
<dbReference type="KEGG" id="salq:SYNTR_0089"/>
<comment type="cofactor">
    <cofactor evidence="9">
        <name>Mg(2+)</name>
        <dbReference type="ChEBI" id="CHEBI:18420"/>
    </cofactor>
    <text evidence="9">Binds 1 Mg(2+) ion per subunit.</text>
</comment>
<name>A0A6I6DCS2_9FIRM</name>
<dbReference type="GO" id="GO:0004789">
    <property type="term" value="F:thiamine-phosphate diphosphorylase activity"/>
    <property type="evidence" value="ECO:0007669"/>
    <property type="project" value="UniProtKB-UniRule"/>
</dbReference>
<dbReference type="EC" id="2.5.1.3" evidence="9"/>
<keyword evidence="14" id="KW-1185">Reference proteome</keyword>
<dbReference type="GO" id="GO:0009229">
    <property type="term" value="P:thiamine diphosphate biosynthetic process"/>
    <property type="evidence" value="ECO:0007669"/>
    <property type="project" value="UniProtKB-UniRule"/>
</dbReference>
<proteinExistence type="inferred from homology"/>
<feature type="binding site" evidence="9">
    <location>
        <position position="165"/>
    </location>
    <ligand>
        <name>2-[(2R,5Z)-2-carboxy-4-methylthiazol-5(2H)-ylidene]ethyl phosphate</name>
        <dbReference type="ChEBI" id="CHEBI:62899"/>
    </ligand>
</feature>
<sequence>MGLDYSIYLVTDSDLIKGNDIITAVLQAVKGGASLVQLREKDASSREFYNIATELKRHLSDLQVPLIINDRLDIALAVDADGLHIGQDDLPLTVARKILGENKVIGLSANTIEQAIEGEKQGATYLGVGPVYYTDTKKDTKEVIGPESLSKFKTAVNIPVVGIGGINHDNISAVKKSGIDGVAVVSAILAQDDINIAAQRMKQLWIES</sequence>
<feature type="binding site" evidence="9">
    <location>
        <begin position="37"/>
        <end position="41"/>
    </location>
    <ligand>
        <name>4-amino-2-methyl-5-(diphosphooxymethyl)pyrimidine</name>
        <dbReference type="ChEBI" id="CHEBI:57841"/>
    </ligand>
</feature>
<evidence type="ECO:0000256" key="5">
    <source>
        <dbReference type="ARBA" id="ARBA00022977"/>
    </source>
</evidence>
<dbReference type="GO" id="GO:0000287">
    <property type="term" value="F:magnesium ion binding"/>
    <property type="evidence" value="ECO:0007669"/>
    <property type="project" value="UniProtKB-UniRule"/>
</dbReference>
<keyword evidence="4 9" id="KW-0460">Magnesium</keyword>
<feature type="binding site" evidence="9">
    <location>
        <position position="137"/>
    </location>
    <ligand>
        <name>4-amino-2-methyl-5-(diphosphooxymethyl)pyrimidine</name>
        <dbReference type="ChEBI" id="CHEBI:57841"/>
    </ligand>
</feature>
<evidence type="ECO:0000256" key="10">
    <source>
        <dbReference type="RuleBase" id="RU003826"/>
    </source>
</evidence>
<feature type="binding site" evidence="9">
    <location>
        <position position="108"/>
    </location>
    <ligand>
        <name>4-amino-2-methyl-5-(diphosphooxymethyl)pyrimidine</name>
        <dbReference type="ChEBI" id="CHEBI:57841"/>
    </ligand>
</feature>
<evidence type="ECO:0000256" key="7">
    <source>
        <dbReference type="ARBA" id="ARBA00047851"/>
    </source>
</evidence>
<dbReference type="HAMAP" id="MF_00097">
    <property type="entry name" value="TMP_synthase"/>
    <property type="match status" value="1"/>
</dbReference>
<dbReference type="PANTHER" id="PTHR20857">
    <property type="entry name" value="THIAMINE-PHOSPHATE PYROPHOSPHORYLASE"/>
    <property type="match status" value="1"/>
</dbReference>
<keyword evidence="2 9" id="KW-0808">Transferase</keyword>
<evidence type="ECO:0000256" key="3">
    <source>
        <dbReference type="ARBA" id="ARBA00022723"/>
    </source>
</evidence>
<evidence type="ECO:0000256" key="6">
    <source>
        <dbReference type="ARBA" id="ARBA00047334"/>
    </source>
</evidence>